<sequence length="115" mass="13602">MTIILSYSFNQLGIFVEYVMDIERFTELYCENKDKPKMKCNGKCHLADQLAENEEKKQNKEIQTTPEIILFVKELKFEVKHEKGFAVELDNSFYYKNKLTEGVQSNIFHPPQLFI</sequence>
<gene>
    <name evidence="1" type="ORF">DXU93_00225</name>
</gene>
<dbReference type="EMBL" id="QURB01000001">
    <property type="protein sequence ID" value="RFC55397.1"/>
    <property type="molecule type" value="Genomic_DNA"/>
</dbReference>
<accession>A0A3E1F0Z0</accession>
<dbReference type="AlphaFoldDB" id="A0A3E1F0Z0"/>
<proteinExistence type="predicted"/>
<dbReference type="Proteomes" id="UP000257127">
    <property type="component" value="Unassembled WGS sequence"/>
</dbReference>
<protein>
    <submittedName>
        <fullName evidence="1">Uncharacterized protein</fullName>
    </submittedName>
</protein>
<evidence type="ECO:0000313" key="2">
    <source>
        <dbReference type="Proteomes" id="UP000257127"/>
    </source>
</evidence>
<comment type="caution">
    <text evidence="1">The sequence shown here is derived from an EMBL/GenBank/DDBJ whole genome shotgun (WGS) entry which is preliminary data.</text>
</comment>
<organism evidence="1 2">
    <name type="scientific">Brumimicrobium aurantiacum</name>
    <dbReference type="NCBI Taxonomy" id="1737063"/>
    <lineage>
        <taxon>Bacteria</taxon>
        <taxon>Pseudomonadati</taxon>
        <taxon>Bacteroidota</taxon>
        <taxon>Flavobacteriia</taxon>
        <taxon>Flavobacteriales</taxon>
        <taxon>Crocinitomicaceae</taxon>
        <taxon>Brumimicrobium</taxon>
    </lineage>
</organism>
<evidence type="ECO:0000313" key="1">
    <source>
        <dbReference type="EMBL" id="RFC55397.1"/>
    </source>
</evidence>
<reference evidence="1 2" key="1">
    <citation type="submission" date="2018-08" db="EMBL/GenBank/DDBJ databases">
        <title>The draft genome squence of Brumimicrobium sp. N62.</title>
        <authorList>
            <person name="Du Z.-J."/>
            <person name="Luo H.-R."/>
        </authorList>
    </citation>
    <scope>NUCLEOTIDE SEQUENCE [LARGE SCALE GENOMIC DNA]</scope>
    <source>
        <strain evidence="1 2">N62</strain>
    </source>
</reference>
<name>A0A3E1F0Z0_9FLAO</name>
<keyword evidence="2" id="KW-1185">Reference proteome</keyword>